<dbReference type="InterPro" id="IPR003676">
    <property type="entry name" value="SAUR_fam"/>
</dbReference>
<organism evidence="2 3">
    <name type="scientific">Canna indica</name>
    <name type="common">Indian-shot</name>
    <dbReference type="NCBI Taxonomy" id="4628"/>
    <lineage>
        <taxon>Eukaryota</taxon>
        <taxon>Viridiplantae</taxon>
        <taxon>Streptophyta</taxon>
        <taxon>Embryophyta</taxon>
        <taxon>Tracheophyta</taxon>
        <taxon>Spermatophyta</taxon>
        <taxon>Magnoliopsida</taxon>
        <taxon>Liliopsida</taxon>
        <taxon>Zingiberales</taxon>
        <taxon>Cannaceae</taxon>
        <taxon>Canna</taxon>
    </lineage>
</organism>
<accession>A0AAQ3QJ23</accession>
<evidence type="ECO:0000313" key="3">
    <source>
        <dbReference type="Proteomes" id="UP001327560"/>
    </source>
</evidence>
<dbReference type="Proteomes" id="UP001327560">
    <property type="component" value="Chromosome 7"/>
</dbReference>
<keyword evidence="3" id="KW-1185">Reference proteome</keyword>
<name>A0AAQ3QJ23_9LILI</name>
<comment type="similarity">
    <text evidence="1">Belongs to the ARG7 family.</text>
</comment>
<gene>
    <name evidence="2" type="ORF">Cni_G21818</name>
</gene>
<dbReference type="EMBL" id="CP136896">
    <property type="protein sequence ID" value="WOL13049.1"/>
    <property type="molecule type" value="Genomic_DNA"/>
</dbReference>
<dbReference type="GO" id="GO:0009733">
    <property type="term" value="P:response to auxin"/>
    <property type="evidence" value="ECO:0007669"/>
    <property type="project" value="InterPro"/>
</dbReference>
<protein>
    <submittedName>
        <fullName evidence="2">Auxin-induced protein 15A-like</fullName>
    </submittedName>
</protein>
<dbReference type="Pfam" id="PF02519">
    <property type="entry name" value="Auxin_inducible"/>
    <property type="match status" value="1"/>
</dbReference>
<dbReference type="AlphaFoldDB" id="A0AAQ3QJ23"/>
<evidence type="ECO:0000256" key="1">
    <source>
        <dbReference type="ARBA" id="ARBA00006974"/>
    </source>
</evidence>
<reference evidence="2 3" key="1">
    <citation type="submission" date="2023-10" db="EMBL/GenBank/DDBJ databases">
        <title>Chromosome-scale genome assembly provides insights into flower coloration mechanisms of Canna indica.</title>
        <authorList>
            <person name="Li C."/>
        </authorList>
    </citation>
    <scope>NUCLEOTIDE SEQUENCE [LARGE SCALE GENOMIC DNA]</scope>
    <source>
        <tissue evidence="2">Flower</tissue>
    </source>
</reference>
<proteinExistence type="inferred from homology"/>
<sequence>MAMVRLPALVHGHGTLPLLSSFTPSSTQHVPPHPMSTVLKQILKRCSSSGRGEEEEDVLPVDVPKGHFIVYVGERRSRFIVPISYLDRLEF</sequence>
<evidence type="ECO:0000313" key="2">
    <source>
        <dbReference type="EMBL" id="WOL13049.1"/>
    </source>
</evidence>